<dbReference type="Pfam" id="PF02790">
    <property type="entry name" value="COX2_TM"/>
    <property type="match status" value="1"/>
</dbReference>
<dbReference type="EMBL" id="UOFE01000022">
    <property type="protein sequence ID" value="VAW51718.1"/>
    <property type="molecule type" value="Genomic_DNA"/>
</dbReference>
<feature type="domain" description="Cytochrome c" evidence="19">
    <location>
        <begin position="277"/>
        <end position="357"/>
    </location>
</feature>
<sequence>MSAAIRVASFIGLMLVSMQSWAEYQLDLRPGVTSFSQGAYEIHTLVMWICVVIGVIVFGAMIYSIIMHRKSRGHKAATFDDNLTIEIVWTVVPFIILGFMAVPATKVLLAMEDVSNSDMSIKVTGYQWKWHYDYNVGENAKDINFFSNLATPMEEIQNKATKNENYLLEVDNRVVVPVDKKIRLLFTSNDVIHAWWIPAFAVKKDAIPGYINESWFKTDKIGTYRGQCAELCGTNHGFMPIVVDVVSQADYDTWISGKMKSAAAAAASANKTWTKAELMDHGKKVYATSCAACHQANGAGIPNVFPGLAASPIAVGDVAKHIDVVVNGVSGTAMQAFGPQLNDADLAALVTYERNAWGNDTGDIVQPADIKAAR</sequence>
<dbReference type="AlphaFoldDB" id="A0A3B0W756"/>
<keyword evidence="11 16" id="KW-1133">Transmembrane helix</keyword>
<evidence type="ECO:0000256" key="16">
    <source>
        <dbReference type="SAM" id="Phobius"/>
    </source>
</evidence>
<gene>
    <name evidence="20" type="ORF">MNBD_GAMMA05-31</name>
</gene>
<dbReference type="PROSITE" id="PS50999">
    <property type="entry name" value="COX2_TM"/>
    <property type="match status" value="1"/>
</dbReference>
<dbReference type="InterPro" id="IPR036909">
    <property type="entry name" value="Cyt_c-like_dom_sf"/>
</dbReference>
<evidence type="ECO:0000256" key="10">
    <source>
        <dbReference type="ARBA" id="ARBA00022982"/>
    </source>
</evidence>
<accession>A0A3B0W756</accession>
<feature type="domain" description="Cytochrome oxidase subunit II copper A binding" evidence="17">
    <location>
        <begin position="116"/>
        <end position="257"/>
    </location>
</feature>
<comment type="similarity">
    <text evidence="2">Belongs to the cytochrome c oxidase subunit 2 family.</text>
</comment>
<dbReference type="InterPro" id="IPR011759">
    <property type="entry name" value="Cyt_c_oxidase_su2_TM_dom"/>
</dbReference>
<dbReference type="Pfam" id="PF00116">
    <property type="entry name" value="COX2"/>
    <property type="match status" value="1"/>
</dbReference>
<dbReference type="PROSITE" id="PS00078">
    <property type="entry name" value="COX2"/>
    <property type="match status" value="1"/>
</dbReference>
<dbReference type="GO" id="GO:0016491">
    <property type="term" value="F:oxidoreductase activity"/>
    <property type="evidence" value="ECO:0007669"/>
    <property type="project" value="UniProtKB-KW"/>
</dbReference>
<dbReference type="GO" id="GO:0020037">
    <property type="term" value="F:heme binding"/>
    <property type="evidence" value="ECO:0007669"/>
    <property type="project" value="InterPro"/>
</dbReference>
<evidence type="ECO:0000259" key="18">
    <source>
        <dbReference type="PROSITE" id="PS50999"/>
    </source>
</evidence>
<dbReference type="Gene3D" id="1.10.287.90">
    <property type="match status" value="1"/>
</dbReference>
<evidence type="ECO:0000256" key="15">
    <source>
        <dbReference type="ARBA" id="ARBA00031389"/>
    </source>
</evidence>
<dbReference type="InterPro" id="IPR014222">
    <property type="entry name" value="Cyt_c_oxidase_su2"/>
</dbReference>
<dbReference type="PANTHER" id="PTHR22888:SF9">
    <property type="entry name" value="CYTOCHROME C OXIDASE SUBUNIT 2"/>
    <property type="match status" value="1"/>
</dbReference>
<protein>
    <recommendedName>
        <fullName evidence="3">cytochrome-c oxidase</fullName>
        <ecNumber evidence="3">7.1.1.9</ecNumber>
    </recommendedName>
    <alternativeName>
        <fullName evidence="15">Cytochrome c oxidase polypeptide II</fullName>
    </alternativeName>
</protein>
<feature type="transmembrane region" description="Helical" evidence="16">
    <location>
        <begin position="46"/>
        <end position="66"/>
    </location>
</feature>
<keyword evidence="9" id="KW-1278">Translocase</keyword>
<keyword evidence="10" id="KW-0249">Electron transport</keyword>
<dbReference type="InterPro" id="IPR009056">
    <property type="entry name" value="Cyt_c-like_dom"/>
</dbReference>
<evidence type="ECO:0000256" key="12">
    <source>
        <dbReference type="ARBA" id="ARBA00023004"/>
    </source>
</evidence>
<dbReference type="InterPro" id="IPR045187">
    <property type="entry name" value="CcO_II"/>
</dbReference>
<evidence type="ECO:0000256" key="14">
    <source>
        <dbReference type="ARBA" id="ARBA00023136"/>
    </source>
</evidence>
<evidence type="ECO:0000256" key="4">
    <source>
        <dbReference type="ARBA" id="ARBA00022448"/>
    </source>
</evidence>
<dbReference type="PANTHER" id="PTHR22888">
    <property type="entry name" value="CYTOCHROME C OXIDASE, SUBUNIT II"/>
    <property type="match status" value="1"/>
</dbReference>
<dbReference type="GO" id="GO:0005507">
    <property type="term" value="F:copper ion binding"/>
    <property type="evidence" value="ECO:0007669"/>
    <property type="project" value="InterPro"/>
</dbReference>
<evidence type="ECO:0000256" key="3">
    <source>
        <dbReference type="ARBA" id="ARBA00012949"/>
    </source>
</evidence>
<keyword evidence="14 16" id="KW-0472">Membrane</keyword>
<dbReference type="SUPFAM" id="SSF81464">
    <property type="entry name" value="Cytochrome c oxidase subunit II-like, transmembrane region"/>
    <property type="match status" value="1"/>
</dbReference>
<keyword evidence="4" id="KW-0813">Transport</keyword>
<comment type="subcellular location">
    <subcellularLocation>
        <location evidence="1">Membrane</location>
        <topology evidence="1">Multi-pass membrane protein</topology>
    </subcellularLocation>
</comment>
<dbReference type="SUPFAM" id="SSF46626">
    <property type="entry name" value="Cytochrome c"/>
    <property type="match status" value="1"/>
</dbReference>
<keyword evidence="5" id="KW-0349">Heme</keyword>
<evidence type="ECO:0000256" key="6">
    <source>
        <dbReference type="ARBA" id="ARBA00022660"/>
    </source>
</evidence>
<dbReference type="InterPro" id="IPR036257">
    <property type="entry name" value="Cyt_c_oxidase_su2_TM_sf"/>
</dbReference>
<feature type="domain" description="Cytochrome oxidase subunit II transmembrane region profile" evidence="18">
    <location>
        <begin position="18"/>
        <end position="115"/>
    </location>
</feature>
<evidence type="ECO:0000256" key="8">
    <source>
        <dbReference type="ARBA" id="ARBA00022723"/>
    </source>
</evidence>
<evidence type="ECO:0000256" key="5">
    <source>
        <dbReference type="ARBA" id="ARBA00022617"/>
    </source>
</evidence>
<dbReference type="SUPFAM" id="SSF49503">
    <property type="entry name" value="Cupredoxins"/>
    <property type="match status" value="1"/>
</dbReference>
<dbReference type="GO" id="GO:0004129">
    <property type="term" value="F:cytochrome-c oxidase activity"/>
    <property type="evidence" value="ECO:0007669"/>
    <property type="project" value="UniProtKB-EC"/>
</dbReference>
<evidence type="ECO:0000259" key="19">
    <source>
        <dbReference type="PROSITE" id="PS51007"/>
    </source>
</evidence>
<dbReference type="EC" id="7.1.1.9" evidence="3"/>
<dbReference type="PROSITE" id="PS50857">
    <property type="entry name" value="COX2_CUA"/>
    <property type="match status" value="1"/>
</dbReference>
<evidence type="ECO:0000259" key="17">
    <source>
        <dbReference type="PROSITE" id="PS50857"/>
    </source>
</evidence>
<keyword evidence="12" id="KW-0408">Iron</keyword>
<evidence type="ECO:0000256" key="7">
    <source>
        <dbReference type="ARBA" id="ARBA00022692"/>
    </source>
</evidence>
<keyword evidence="13" id="KW-0186">Copper</keyword>
<keyword evidence="8" id="KW-0479">Metal-binding</keyword>
<name>A0A3B0W756_9ZZZZ</name>
<feature type="transmembrane region" description="Helical" evidence="16">
    <location>
        <begin position="87"/>
        <end position="111"/>
    </location>
</feature>
<organism evidence="20">
    <name type="scientific">hydrothermal vent metagenome</name>
    <dbReference type="NCBI Taxonomy" id="652676"/>
    <lineage>
        <taxon>unclassified sequences</taxon>
        <taxon>metagenomes</taxon>
        <taxon>ecological metagenomes</taxon>
    </lineage>
</organism>
<keyword evidence="6" id="KW-0679">Respiratory chain</keyword>
<evidence type="ECO:0000256" key="13">
    <source>
        <dbReference type="ARBA" id="ARBA00023008"/>
    </source>
</evidence>
<dbReference type="InterPro" id="IPR001505">
    <property type="entry name" value="Copper_CuA"/>
</dbReference>
<dbReference type="GO" id="GO:0016020">
    <property type="term" value="C:membrane"/>
    <property type="evidence" value="ECO:0007669"/>
    <property type="project" value="UniProtKB-SubCell"/>
</dbReference>
<keyword evidence="7 16" id="KW-0812">Transmembrane</keyword>
<reference evidence="20" key="1">
    <citation type="submission" date="2018-06" db="EMBL/GenBank/DDBJ databases">
        <authorList>
            <person name="Zhirakovskaya E."/>
        </authorList>
    </citation>
    <scope>NUCLEOTIDE SEQUENCE</scope>
</reference>
<dbReference type="InterPro" id="IPR002429">
    <property type="entry name" value="CcO_II-like_C"/>
</dbReference>
<evidence type="ECO:0000313" key="20">
    <source>
        <dbReference type="EMBL" id="VAW51718.1"/>
    </source>
</evidence>
<dbReference type="NCBIfam" id="TIGR02866">
    <property type="entry name" value="CoxB"/>
    <property type="match status" value="1"/>
</dbReference>
<keyword evidence="20" id="KW-0560">Oxidoreductase</keyword>
<dbReference type="Pfam" id="PF13442">
    <property type="entry name" value="Cytochrome_CBB3"/>
    <property type="match status" value="1"/>
</dbReference>
<evidence type="ECO:0000256" key="2">
    <source>
        <dbReference type="ARBA" id="ARBA00007866"/>
    </source>
</evidence>
<dbReference type="Gene3D" id="1.10.760.10">
    <property type="entry name" value="Cytochrome c-like domain"/>
    <property type="match status" value="1"/>
</dbReference>
<dbReference type="Gene3D" id="2.60.40.420">
    <property type="entry name" value="Cupredoxins - blue copper proteins"/>
    <property type="match status" value="1"/>
</dbReference>
<evidence type="ECO:0000256" key="11">
    <source>
        <dbReference type="ARBA" id="ARBA00022989"/>
    </source>
</evidence>
<dbReference type="GO" id="GO:0042773">
    <property type="term" value="P:ATP synthesis coupled electron transport"/>
    <property type="evidence" value="ECO:0007669"/>
    <property type="project" value="TreeGrafter"/>
</dbReference>
<evidence type="ECO:0000256" key="9">
    <source>
        <dbReference type="ARBA" id="ARBA00022967"/>
    </source>
</evidence>
<dbReference type="PRINTS" id="PR01166">
    <property type="entry name" value="CYCOXIDASEII"/>
</dbReference>
<evidence type="ECO:0000256" key="1">
    <source>
        <dbReference type="ARBA" id="ARBA00004141"/>
    </source>
</evidence>
<proteinExistence type="inferred from homology"/>
<dbReference type="InterPro" id="IPR008972">
    <property type="entry name" value="Cupredoxin"/>
</dbReference>
<dbReference type="PROSITE" id="PS51007">
    <property type="entry name" value="CYTC"/>
    <property type="match status" value="1"/>
</dbReference>